<protein>
    <submittedName>
        <fullName evidence="1">Uncharacterized protein</fullName>
    </submittedName>
</protein>
<keyword evidence="2" id="KW-1185">Reference proteome</keyword>
<gene>
    <name evidence="1" type="ORF">JZ751_024468</name>
</gene>
<proteinExistence type="predicted"/>
<dbReference type="EMBL" id="JAFBMS010000007">
    <property type="protein sequence ID" value="KAG9350579.1"/>
    <property type="molecule type" value="Genomic_DNA"/>
</dbReference>
<sequence length="100" mass="11179">MNELKKVTTGTRYQQYARLLSASLDASLKCQAGWGGRAASLERGQYLTTPKKTKELLCEKTEVLLKNSTLQMSHPTHCSPEAWSNLHLLLIDMLIIDAAF</sequence>
<name>A0A8T2PEE2_9TELE</name>
<evidence type="ECO:0000313" key="2">
    <source>
        <dbReference type="Proteomes" id="UP000824540"/>
    </source>
</evidence>
<comment type="caution">
    <text evidence="1">The sequence shown here is derived from an EMBL/GenBank/DDBJ whole genome shotgun (WGS) entry which is preliminary data.</text>
</comment>
<dbReference type="Proteomes" id="UP000824540">
    <property type="component" value="Unassembled WGS sequence"/>
</dbReference>
<reference evidence="1" key="1">
    <citation type="thesis" date="2021" institute="BYU ScholarsArchive" country="Provo, UT, USA">
        <title>Applications of and Algorithms for Genome Assembly and Genomic Analyses with an Emphasis on Marine Teleosts.</title>
        <authorList>
            <person name="Pickett B.D."/>
        </authorList>
    </citation>
    <scope>NUCLEOTIDE SEQUENCE</scope>
    <source>
        <strain evidence="1">HI-2016</strain>
    </source>
</reference>
<evidence type="ECO:0000313" key="1">
    <source>
        <dbReference type="EMBL" id="KAG9350579.1"/>
    </source>
</evidence>
<dbReference type="AlphaFoldDB" id="A0A8T2PEE2"/>
<organism evidence="1 2">
    <name type="scientific">Albula glossodonta</name>
    <name type="common">roundjaw bonefish</name>
    <dbReference type="NCBI Taxonomy" id="121402"/>
    <lineage>
        <taxon>Eukaryota</taxon>
        <taxon>Metazoa</taxon>
        <taxon>Chordata</taxon>
        <taxon>Craniata</taxon>
        <taxon>Vertebrata</taxon>
        <taxon>Euteleostomi</taxon>
        <taxon>Actinopterygii</taxon>
        <taxon>Neopterygii</taxon>
        <taxon>Teleostei</taxon>
        <taxon>Albuliformes</taxon>
        <taxon>Albulidae</taxon>
        <taxon>Albula</taxon>
    </lineage>
</organism>
<accession>A0A8T2PEE2</accession>